<evidence type="ECO:0000256" key="1">
    <source>
        <dbReference type="ARBA" id="ARBA00004127"/>
    </source>
</evidence>
<keyword evidence="8" id="KW-1185">Reference proteome</keyword>
<comment type="subcellular location">
    <subcellularLocation>
        <location evidence="1">Endomembrane system</location>
        <topology evidence="1">Multi-pass membrane protein</topology>
    </subcellularLocation>
</comment>
<feature type="transmembrane region" description="Helical" evidence="5">
    <location>
        <begin position="101"/>
        <end position="127"/>
    </location>
</feature>
<sequence length="129" mass="14657">MSNILERLKHKAKHLKAEVMALYFAYRDPRVPWYAKLLIVIVVGYALSPIDLIPDFIPVLGYLDDLVLIPLGIAMVLKMIPGPVMEEARMKESTLTTKPKNWFAAAIIIVIWTIIFGLVLLNVASWIRK</sequence>
<dbReference type="Pfam" id="PF06803">
    <property type="entry name" value="DUF1232"/>
    <property type="match status" value="1"/>
</dbReference>
<accession>A0A4Z0R7U5</accession>
<evidence type="ECO:0000256" key="3">
    <source>
        <dbReference type="ARBA" id="ARBA00022989"/>
    </source>
</evidence>
<dbReference type="InterPro" id="IPR010652">
    <property type="entry name" value="DUF1232"/>
</dbReference>
<keyword evidence="4 5" id="KW-0472">Membrane</keyword>
<protein>
    <submittedName>
        <fullName evidence="7">DUF1232 domain-containing protein</fullName>
    </submittedName>
</protein>
<evidence type="ECO:0000313" key="7">
    <source>
        <dbReference type="EMBL" id="TGE38870.1"/>
    </source>
</evidence>
<name>A0A4Z0R7U5_9FIRM</name>
<dbReference type="RefSeq" id="WP_135545366.1">
    <property type="nucleotide sequence ID" value="NZ_SPQQ01000002.1"/>
</dbReference>
<keyword evidence="3 5" id="KW-1133">Transmembrane helix</keyword>
<evidence type="ECO:0000256" key="4">
    <source>
        <dbReference type="ARBA" id="ARBA00023136"/>
    </source>
</evidence>
<gene>
    <name evidence="7" type="ORF">E4K67_05180</name>
</gene>
<feature type="domain" description="DUF1232" evidence="6">
    <location>
        <begin position="35"/>
        <end position="71"/>
    </location>
</feature>
<comment type="caution">
    <text evidence="7">The sequence shown here is derived from an EMBL/GenBank/DDBJ whole genome shotgun (WGS) entry which is preliminary data.</text>
</comment>
<reference evidence="7 8" key="1">
    <citation type="submission" date="2019-03" db="EMBL/GenBank/DDBJ databases">
        <title>Draft Genome Sequence of Desulfosporosinus fructosivorans Strain 63.6F, Isolated from Marine Sediment in the Baltic Sea.</title>
        <authorList>
            <person name="Hausmann B."/>
            <person name="Vandieken V."/>
            <person name="Pjevac P."/>
            <person name="Schreck K."/>
            <person name="Herbold C.W."/>
            <person name="Loy A."/>
        </authorList>
    </citation>
    <scope>NUCLEOTIDE SEQUENCE [LARGE SCALE GENOMIC DNA]</scope>
    <source>
        <strain evidence="7 8">63.6F</strain>
    </source>
</reference>
<feature type="transmembrane region" description="Helical" evidence="5">
    <location>
        <begin position="33"/>
        <end position="53"/>
    </location>
</feature>
<dbReference type="GO" id="GO:0012505">
    <property type="term" value="C:endomembrane system"/>
    <property type="evidence" value="ECO:0007669"/>
    <property type="project" value="UniProtKB-SubCell"/>
</dbReference>
<organism evidence="7 8">
    <name type="scientific">Desulfosporosinus fructosivorans</name>
    <dbReference type="NCBI Taxonomy" id="2018669"/>
    <lineage>
        <taxon>Bacteria</taxon>
        <taxon>Bacillati</taxon>
        <taxon>Bacillota</taxon>
        <taxon>Clostridia</taxon>
        <taxon>Eubacteriales</taxon>
        <taxon>Desulfitobacteriaceae</taxon>
        <taxon>Desulfosporosinus</taxon>
    </lineage>
</organism>
<dbReference type="EMBL" id="SPQQ01000002">
    <property type="protein sequence ID" value="TGE38870.1"/>
    <property type="molecule type" value="Genomic_DNA"/>
</dbReference>
<dbReference type="AlphaFoldDB" id="A0A4Z0R7U5"/>
<proteinExistence type="predicted"/>
<evidence type="ECO:0000259" key="6">
    <source>
        <dbReference type="Pfam" id="PF06803"/>
    </source>
</evidence>
<dbReference type="Proteomes" id="UP000298460">
    <property type="component" value="Unassembled WGS sequence"/>
</dbReference>
<keyword evidence="2 5" id="KW-0812">Transmembrane</keyword>
<evidence type="ECO:0000313" key="8">
    <source>
        <dbReference type="Proteomes" id="UP000298460"/>
    </source>
</evidence>
<dbReference type="OrthoDB" id="9800202at2"/>
<evidence type="ECO:0000256" key="5">
    <source>
        <dbReference type="SAM" id="Phobius"/>
    </source>
</evidence>
<evidence type="ECO:0000256" key="2">
    <source>
        <dbReference type="ARBA" id="ARBA00022692"/>
    </source>
</evidence>